<evidence type="ECO:0000256" key="3">
    <source>
        <dbReference type="ARBA" id="ARBA00012094"/>
    </source>
</evidence>
<feature type="binding site" evidence="12">
    <location>
        <position position="180"/>
    </location>
    <ligand>
        <name>Ca(2+)</name>
        <dbReference type="ChEBI" id="CHEBI:29108"/>
    </ligand>
</feature>
<feature type="binding site" evidence="12">
    <location>
        <position position="236"/>
    </location>
    <ligand>
        <name>Mg(2+)</name>
        <dbReference type="ChEBI" id="CHEBI:18420"/>
    </ligand>
</feature>
<keyword evidence="8 13" id="KW-0828">Tyrosine catabolism</keyword>
<dbReference type="Pfam" id="PF09298">
    <property type="entry name" value="FAA_hydrolase_N"/>
    <property type="match status" value="1"/>
</dbReference>
<evidence type="ECO:0000313" key="17">
    <source>
        <dbReference type="Proteomes" id="UP000070121"/>
    </source>
</evidence>
<feature type="domain" description="Fumarylacetoacetase N-terminal" evidence="15">
    <location>
        <begin position="10"/>
        <end position="100"/>
    </location>
</feature>
<dbReference type="GO" id="GO:0006559">
    <property type="term" value="P:L-phenylalanine catabolic process"/>
    <property type="evidence" value="ECO:0007669"/>
    <property type="project" value="UniProtKB-UniRule"/>
</dbReference>
<dbReference type="SUPFAM" id="SSF63433">
    <property type="entry name" value="Fumarylacetoacetate hydrolase, FAH, N-terminal domain"/>
    <property type="match status" value="1"/>
</dbReference>
<keyword evidence="4 12" id="KW-0479">Metal-binding</keyword>
<keyword evidence="5 13" id="KW-0378">Hydrolase</keyword>
<dbReference type="GO" id="GO:0006572">
    <property type="term" value="P:L-tyrosine catabolic process"/>
    <property type="evidence" value="ECO:0007669"/>
    <property type="project" value="UniProtKB-UniRule"/>
</dbReference>
<dbReference type="GO" id="GO:0046872">
    <property type="term" value="F:metal ion binding"/>
    <property type="evidence" value="ECO:0007669"/>
    <property type="project" value="UniProtKB-UniRule"/>
</dbReference>
<evidence type="ECO:0000256" key="10">
    <source>
        <dbReference type="PIRSR" id="PIRSR605959-1"/>
    </source>
</evidence>
<comment type="similarity">
    <text evidence="2 13">Belongs to the FAH family.</text>
</comment>
<evidence type="ECO:0000256" key="13">
    <source>
        <dbReference type="RuleBase" id="RU366008"/>
    </source>
</evidence>
<evidence type="ECO:0000256" key="12">
    <source>
        <dbReference type="PIRSR" id="PIRSR605959-3"/>
    </source>
</evidence>
<dbReference type="Proteomes" id="UP000070121">
    <property type="component" value="Unassembled WGS sequence"/>
</dbReference>
<evidence type="ECO:0000256" key="9">
    <source>
        <dbReference type="ARBA" id="ARBA00023232"/>
    </source>
</evidence>
<comment type="catalytic activity">
    <reaction evidence="13">
        <text>4-fumarylacetoacetate + H2O = acetoacetate + fumarate + H(+)</text>
        <dbReference type="Rhea" id="RHEA:10244"/>
        <dbReference type="ChEBI" id="CHEBI:13705"/>
        <dbReference type="ChEBI" id="CHEBI:15377"/>
        <dbReference type="ChEBI" id="CHEBI:15378"/>
        <dbReference type="ChEBI" id="CHEBI:18034"/>
        <dbReference type="ChEBI" id="CHEBI:29806"/>
        <dbReference type="EC" id="3.7.1.2"/>
    </reaction>
</comment>
<evidence type="ECO:0000313" key="16">
    <source>
        <dbReference type="EMBL" id="KXH57844.1"/>
    </source>
</evidence>
<feature type="binding site" evidence="12">
    <location>
        <position position="178"/>
    </location>
    <ligand>
        <name>Ca(2+)</name>
        <dbReference type="ChEBI" id="CHEBI:29108"/>
    </ligand>
</feature>
<evidence type="ECO:0000256" key="2">
    <source>
        <dbReference type="ARBA" id="ARBA00010211"/>
    </source>
</evidence>
<evidence type="ECO:0000256" key="11">
    <source>
        <dbReference type="PIRSR" id="PIRSR605959-2"/>
    </source>
</evidence>
<dbReference type="GO" id="GO:1902000">
    <property type="term" value="P:homogentisate catabolic process"/>
    <property type="evidence" value="ECO:0007669"/>
    <property type="project" value="TreeGrafter"/>
</dbReference>
<dbReference type="Gene3D" id="3.90.850.10">
    <property type="entry name" value="Fumarylacetoacetase-like, C-terminal domain"/>
    <property type="match status" value="1"/>
</dbReference>
<dbReference type="InterPro" id="IPR005959">
    <property type="entry name" value="Fumarylacetoacetase"/>
</dbReference>
<gene>
    <name evidence="16" type="ORF">CSAL01_02259</name>
</gene>
<dbReference type="EC" id="3.7.1.2" evidence="3 13"/>
<dbReference type="GO" id="GO:0004334">
    <property type="term" value="F:fumarylacetoacetase activity"/>
    <property type="evidence" value="ECO:0007669"/>
    <property type="project" value="UniProtKB-UniRule"/>
</dbReference>
<feature type="binding site" evidence="12">
    <location>
        <position position="212"/>
    </location>
    <ligand>
        <name>Mg(2+)</name>
        <dbReference type="ChEBI" id="CHEBI:18420"/>
    </ligand>
</feature>
<keyword evidence="7 12" id="KW-0460">Magnesium</keyword>
<sequence length="398" mass="42626">MSFSEHFSLANVPYGIASHADHAKGVVTRVGDSVIFISDLNLETSTAIKSALSQPTLNALATVEKIKLKALRKNIQQALSDELTLSKHGVPIDEVQLHLPIKVDGFTDFSCSKEHLLNASEAVVGKASMPPAAPYFPIGYSGRPSSIVLSGTKITRPYGQYRDGDSIGFGPSRALDYELEVACIIGKPTQLGDRVAVTDADEHIFGFVLLNDWSARDIQGFEMSPLGPMNGKSFGTSISPWANIVKVITPEALEPYATQPPPKDIPAQPYLLDNKEKSSYSISLKAEVLTDEGSTTVCKAQLSWMYWTFRDLVAQQTINGCNLNTGDVLATGTVSGAGDDEHGCLLEMTKGGKVGWKTSTGQDRMYLQDGDGVRMSGQAGDGVGFGDCVGFIGAARPF</sequence>
<dbReference type="Pfam" id="PF01557">
    <property type="entry name" value="FAA_hydrolase"/>
    <property type="match status" value="1"/>
</dbReference>
<dbReference type="InterPro" id="IPR036462">
    <property type="entry name" value="Fumarylacetoacetase_N_sf"/>
</dbReference>
<feature type="binding site" evidence="11">
    <location>
        <position position="333"/>
    </location>
    <ligand>
        <name>substrate</name>
    </ligand>
</feature>
<reference evidence="16 17" key="1">
    <citation type="submission" date="2014-02" db="EMBL/GenBank/DDBJ databases">
        <title>The genome sequence of Colletotrichum salicis CBS 607.94.</title>
        <authorList>
            <person name="Baroncelli R."/>
            <person name="Thon M.R."/>
        </authorList>
    </citation>
    <scope>NUCLEOTIDE SEQUENCE [LARGE SCALE GENOMIC DNA]</scope>
    <source>
        <strain evidence="16 17">CBS 607.94</strain>
    </source>
</reference>
<proteinExistence type="inferred from homology"/>
<evidence type="ECO:0000259" key="15">
    <source>
        <dbReference type="Pfam" id="PF09298"/>
    </source>
</evidence>
<keyword evidence="17" id="KW-1185">Reference proteome</keyword>
<dbReference type="InterPro" id="IPR036663">
    <property type="entry name" value="Fumarylacetoacetase_C_sf"/>
</dbReference>
<feature type="active site" description="Proton acceptor" evidence="10">
    <location>
        <position position="115"/>
    </location>
</feature>
<keyword evidence="9 13" id="KW-0585">Phenylalanine catabolism</keyword>
<evidence type="ECO:0000256" key="5">
    <source>
        <dbReference type="ARBA" id="ARBA00022801"/>
    </source>
</evidence>
<evidence type="ECO:0000256" key="4">
    <source>
        <dbReference type="ARBA" id="ARBA00022723"/>
    </source>
</evidence>
<evidence type="ECO:0000259" key="14">
    <source>
        <dbReference type="Pfam" id="PF01557"/>
    </source>
</evidence>
<dbReference type="InterPro" id="IPR015377">
    <property type="entry name" value="Fumarylacetoacetase_N"/>
</dbReference>
<feature type="binding site" evidence="12">
    <location>
        <position position="108"/>
    </location>
    <ligand>
        <name>Ca(2+)</name>
        <dbReference type="ChEBI" id="CHEBI:29108"/>
    </ligand>
</feature>
<dbReference type="UniPathway" id="UPA00139">
    <property type="reaction ID" value="UER00341"/>
</dbReference>
<name>A0A135UBR9_9PEZI</name>
<feature type="domain" description="Fumarylacetoacetase-like C-terminal" evidence="14">
    <location>
        <begin position="107"/>
        <end position="377"/>
    </location>
</feature>
<dbReference type="AlphaFoldDB" id="A0A135UBR9"/>
<evidence type="ECO:0000256" key="1">
    <source>
        <dbReference type="ARBA" id="ARBA00004782"/>
    </source>
</evidence>
<organism evidence="16 17">
    <name type="scientific">Colletotrichum salicis</name>
    <dbReference type="NCBI Taxonomy" id="1209931"/>
    <lineage>
        <taxon>Eukaryota</taxon>
        <taxon>Fungi</taxon>
        <taxon>Dikarya</taxon>
        <taxon>Ascomycota</taxon>
        <taxon>Pezizomycotina</taxon>
        <taxon>Sordariomycetes</taxon>
        <taxon>Hypocreomycetidae</taxon>
        <taxon>Glomerellales</taxon>
        <taxon>Glomerellaceae</taxon>
        <taxon>Colletotrichum</taxon>
        <taxon>Colletotrichum acutatum species complex</taxon>
    </lineage>
</organism>
<feature type="binding site" evidence="12">
    <location>
        <position position="212"/>
    </location>
    <ligand>
        <name>Ca(2+)</name>
        <dbReference type="ChEBI" id="CHEBI:29108"/>
    </ligand>
</feature>
<evidence type="ECO:0000256" key="7">
    <source>
        <dbReference type="ARBA" id="ARBA00022842"/>
    </source>
</evidence>
<comment type="caution">
    <text evidence="16">The sequence shown here is derived from an EMBL/GenBank/DDBJ whole genome shotgun (WGS) entry which is preliminary data.</text>
</comment>
<dbReference type="STRING" id="1209931.A0A135UBR9"/>
<feature type="binding site" evidence="12">
    <location>
        <position position="232"/>
    </location>
    <ligand>
        <name>Mg(2+)</name>
        <dbReference type="ChEBI" id="CHEBI:18420"/>
    </ligand>
</feature>
<feature type="binding site" evidence="11">
    <location>
        <position position="219"/>
    </location>
    <ligand>
        <name>substrate</name>
    </ligand>
</feature>
<dbReference type="SUPFAM" id="SSF56529">
    <property type="entry name" value="FAH"/>
    <property type="match status" value="1"/>
</dbReference>
<evidence type="ECO:0000256" key="8">
    <source>
        <dbReference type="ARBA" id="ARBA00022878"/>
    </source>
</evidence>
<protein>
    <recommendedName>
        <fullName evidence="3 13">Fumarylacetoacetase</fullName>
        <ecNumber evidence="3 13">3.7.1.2</ecNumber>
    </recommendedName>
    <alternativeName>
        <fullName evidence="13">Fumarylacetoacetate hydrolase</fullName>
    </alternativeName>
</protein>
<evidence type="ECO:0000256" key="6">
    <source>
        <dbReference type="ARBA" id="ARBA00022837"/>
    </source>
</evidence>
<dbReference type="PANTHER" id="PTHR43069">
    <property type="entry name" value="FUMARYLACETOACETASE"/>
    <property type="match status" value="1"/>
</dbReference>
<dbReference type="EMBL" id="JFFI01001594">
    <property type="protein sequence ID" value="KXH57844.1"/>
    <property type="molecule type" value="Genomic_DNA"/>
</dbReference>
<keyword evidence="6 12" id="KW-0106">Calcium</keyword>
<dbReference type="InterPro" id="IPR011234">
    <property type="entry name" value="Fumarylacetoacetase-like_C"/>
</dbReference>
<accession>A0A135UBR9</accession>
<dbReference type="Gene3D" id="2.30.30.230">
    <property type="entry name" value="Fumarylacetoacetase, N-terminal domain"/>
    <property type="match status" value="1"/>
</dbReference>
<comment type="cofactor">
    <cofactor evidence="13">
        <name>Mg(2+)</name>
        <dbReference type="ChEBI" id="CHEBI:18420"/>
    </cofactor>
    <cofactor evidence="13">
        <name>Ca(2+)</name>
        <dbReference type="ChEBI" id="CHEBI:29108"/>
    </cofactor>
</comment>
<dbReference type="OrthoDB" id="9971669at2759"/>
<dbReference type="PANTHER" id="PTHR43069:SF5">
    <property type="entry name" value="FUMARYLACETOACETASE"/>
    <property type="match status" value="1"/>
</dbReference>
<comment type="pathway">
    <text evidence="1 13">Amino-acid degradation; L-phenylalanine degradation; acetoacetate and fumarate from L-phenylalanine: step 6/6.</text>
</comment>